<sequence length="94" mass="10121">MLSGERAKEIADNVLGFVAADQDMVQALLDVSGLEPGDLRQAVGRPEFAVFLLDFILLSDDRVLTFAQSQGIKPESVLYARDSLAHQGVGDMDG</sequence>
<name>A0A2K9ER23_9RHOB</name>
<evidence type="ECO:0000313" key="1">
    <source>
        <dbReference type="EMBL" id="AUH34135.1"/>
    </source>
</evidence>
<dbReference type="AlphaFoldDB" id="A0A2K9ER23"/>
<dbReference type="EMBL" id="CP025408">
    <property type="protein sequence ID" value="AUH34135.1"/>
    <property type="molecule type" value="Genomic_DNA"/>
</dbReference>
<dbReference type="Pfam" id="PF12096">
    <property type="entry name" value="DUF3572"/>
    <property type="match status" value="1"/>
</dbReference>
<evidence type="ECO:0000313" key="2">
    <source>
        <dbReference type="Proteomes" id="UP000233742"/>
    </source>
</evidence>
<dbReference type="OrthoDB" id="7356934at2"/>
<reference evidence="1 2" key="1">
    <citation type="submission" date="2017-12" db="EMBL/GenBank/DDBJ databases">
        <authorList>
            <person name="Hurst M.R.H."/>
        </authorList>
    </citation>
    <scope>NUCLEOTIDE SEQUENCE [LARGE SCALE GENOMIC DNA]</scope>
    <source>
        <strain evidence="1 2">BM15</strain>
    </source>
</reference>
<dbReference type="KEGG" id="paro:CUV01_12680"/>
<organism evidence="1 2">
    <name type="scientific">Paracoccus tegillarcae</name>
    <dbReference type="NCBI Taxonomy" id="1529068"/>
    <lineage>
        <taxon>Bacteria</taxon>
        <taxon>Pseudomonadati</taxon>
        <taxon>Pseudomonadota</taxon>
        <taxon>Alphaproteobacteria</taxon>
        <taxon>Rhodobacterales</taxon>
        <taxon>Paracoccaceae</taxon>
        <taxon>Paracoccus</taxon>
    </lineage>
</organism>
<dbReference type="Proteomes" id="UP000233742">
    <property type="component" value="Chromosome"/>
</dbReference>
<protein>
    <submittedName>
        <fullName evidence="1">DUF3572 domain-containing protein</fullName>
    </submittedName>
</protein>
<proteinExistence type="predicted"/>
<accession>A0A2K9ER23</accession>
<dbReference type="InterPro" id="IPR021955">
    <property type="entry name" value="DUF3572"/>
</dbReference>
<gene>
    <name evidence="1" type="ORF">CUV01_12680</name>
</gene>
<keyword evidence="2" id="KW-1185">Reference proteome</keyword>
<dbReference type="RefSeq" id="WP_101460799.1">
    <property type="nucleotide sequence ID" value="NZ_CP025408.1"/>
</dbReference>